<comment type="caution">
    <text evidence="2">The sequence shown here is derived from an EMBL/GenBank/DDBJ whole genome shotgun (WGS) entry which is preliminary data.</text>
</comment>
<dbReference type="Proteomes" id="UP000231279">
    <property type="component" value="Unassembled WGS sequence"/>
</dbReference>
<keyword evidence="1" id="KW-0812">Transmembrane</keyword>
<keyword evidence="1" id="KW-1133">Transmembrane helix</keyword>
<accession>A0A2G9GT34</accession>
<feature type="transmembrane region" description="Helical" evidence="1">
    <location>
        <begin position="33"/>
        <end position="62"/>
    </location>
</feature>
<dbReference type="AlphaFoldDB" id="A0A2G9GT34"/>
<name>A0A2G9GT34_9LAMI</name>
<sequence length="90" mass="10544">MISKHNSNKVHIDLASFFLGIALQFPPELQGEIVIHIIVIPVVFPLLCYFFTFFFVFPFYLVDVHKKQKNQRRCIKDGILWKGSKMSMIN</sequence>
<evidence type="ECO:0000256" key="1">
    <source>
        <dbReference type="SAM" id="Phobius"/>
    </source>
</evidence>
<protein>
    <submittedName>
        <fullName evidence="2">Uncharacterized protein</fullName>
    </submittedName>
</protein>
<organism evidence="2 3">
    <name type="scientific">Handroanthus impetiginosus</name>
    <dbReference type="NCBI Taxonomy" id="429701"/>
    <lineage>
        <taxon>Eukaryota</taxon>
        <taxon>Viridiplantae</taxon>
        <taxon>Streptophyta</taxon>
        <taxon>Embryophyta</taxon>
        <taxon>Tracheophyta</taxon>
        <taxon>Spermatophyta</taxon>
        <taxon>Magnoliopsida</taxon>
        <taxon>eudicotyledons</taxon>
        <taxon>Gunneridae</taxon>
        <taxon>Pentapetalae</taxon>
        <taxon>asterids</taxon>
        <taxon>lamiids</taxon>
        <taxon>Lamiales</taxon>
        <taxon>Bignoniaceae</taxon>
        <taxon>Crescentiina</taxon>
        <taxon>Tabebuia alliance</taxon>
        <taxon>Handroanthus</taxon>
    </lineage>
</organism>
<dbReference type="EMBL" id="NKXS01003812">
    <property type="protein sequence ID" value="PIN08449.1"/>
    <property type="molecule type" value="Genomic_DNA"/>
</dbReference>
<evidence type="ECO:0000313" key="3">
    <source>
        <dbReference type="Proteomes" id="UP000231279"/>
    </source>
</evidence>
<keyword evidence="1" id="KW-0472">Membrane</keyword>
<proteinExistence type="predicted"/>
<keyword evidence="3" id="KW-1185">Reference proteome</keyword>
<gene>
    <name evidence="2" type="ORF">CDL12_18973</name>
</gene>
<evidence type="ECO:0000313" key="2">
    <source>
        <dbReference type="EMBL" id="PIN08449.1"/>
    </source>
</evidence>
<reference evidence="3" key="1">
    <citation type="journal article" date="2018" name="Gigascience">
        <title>Genome assembly of the Pink Ipe (Handroanthus impetiginosus, Bignoniaceae), a highly valued, ecologically keystone Neotropical timber forest tree.</title>
        <authorList>
            <person name="Silva-Junior O.B."/>
            <person name="Grattapaglia D."/>
            <person name="Novaes E."/>
            <person name="Collevatti R.G."/>
        </authorList>
    </citation>
    <scope>NUCLEOTIDE SEQUENCE [LARGE SCALE GENOMIC DNA]</scope>
    <source>
        <strain evidence="3">cv. UFG-1</strain>
    </source>
</reference>